<evidence type="ECO:0000313" key="2">
    <source>
        <dbReference type="Proteomes" id="UP001341820"/>
    </source>
</evidence>
<gene>
    <name evidence="1" type="ORF">P5F74_16910</name>
</gene>
<proteinExistence type="predicted"/>
<protein>
    <submittedName>
        <fullName evidence="1">Uncharacterized protein</fullName>
    </submittedName>
</protein>
<dbReference type="Proteomes" id="UP001341820">
    <property type="component" value="Unassembled WGS sequence"/>
</dbReference>
<dbReference type="RefSeq" id="WP_060705586.1">
    <property type="nucleotide sequence ID" value="NZ_JAROAS010000042.1"/>
</dbReference>
<reference evidence="1 2" key="1">
    <citation type="submission" date="2023-03" db="EMBL/GenBank/DDBJ databases">
        <title>Bacillus Genome Sequencing.</title>
        <authorList>
            <person name="Dunlap C."/>
        </authorList>
    </citation>
    <scope>NUCLEOTIDE SEQUENCE [LARGE SCALE GENOMIC DNA]</scope>
    <source>
        <strain evidence="1 2">B-4107</strain>
    </source>
</reference>
<comment type="caution">
    <text evidence="1">The sequence shown here is derived from an EMBL/GenBank/DDBJ whole genome shotgun (WGS) entry which is preliminary data.</text>
</comment>
<sequence>MLIQMQHKAELIKLYKQIESRQHPFEVEQMDAWLPYDEGECYLYFSLVMGSLSYVLANRTIPKPQRHALQQCVIGEELLKLSINQDWNELRTYVELHERARNIMVPFNKK</sequence>
<evidence type="ECO:0000313" key="1">
    <source>
        <dbReference type="EMBL" id="MED4129818.1"/>
    </source>
</evidence>
<name>A0ABU6NQX4_9BACI</name>
<keyword evidence="2" id="KW-1185">Reference proteome</keyword>
<organism evidence="1 2">
    <name type="scientific">Shouchella miscanthi</name>
    <dbReference type="NCBI Taxonomy" id="2598861"/>
    <lineage>
        <taxon>Bacteria</taxon>
        <taxon>Bacillati</taxon>
        <taxon>Bacillota</taxon>
        <taxon>Bacilli</taxon>
        <taxon>Bacillales</taxon>
        <taxon>Bacillaceae</taxon>
        <taxon>Shouchella</taxon>
    </lineage>
</organism>
<accession>A0ABU6NQX4</accession>
<dbReference type="EMBL" id="JAROAS010000042">
    <property type="protein sequence ID" value="MED4129818.1"/>
    <property type="molecule type" value="Genomic_DNA"/>
</dbReference>